<organism evidence="3 4">
    <name type="scientific">Apophysomyces ossiformis</name>
    <dbReference type="NCBI Taxonomy" id="679940"/>
    <lineage>
        <taxon>Eukaryota</taxon>
        <taxon>Fungi</taxon>
        <taxon>Fungi incertae sedis</taxon>
        <taxon>Mucoromycota</taxon>
        <taxon>Mucoromycotina</taxon>
        <taxon>Mucoromycetes</taxon>
        <taxon>Mucorales</taxon>
        <taxon>Mucorineae</taxon>
        <taxon>Mucoraceae</taxon>
        <taxon>Apophysomyces</taxon>
    </lineage>
</organism>
<proteinExistence type="predicted"/>
<dbReference type="EMBL" id="JABAYA010000017">
    <property type="protein sequence ID" value="KAF7730244.1"/>
    <property type="molecule type" value="Genomic_DNA"/>
</dbReference>
<dbReference type="InterPro" id="IPR037151">
    <property type="entry name" value="AlkB-like_sf"/>
</dbReference>
<dbReference type="Proteomes" id="UP000605846">
    <property type="component" value="Unassembled WGS sequence"/>
</dbReference>
<feature type="domain" description="Fe2OG dioxygenase" evidence="2">
    <location>
        <begin position="103"/>
        <end position="206"/>
    </location>
</feature>
<dbReference type="InterPro" id="IPR032870">
    <property type="entry name" value="ALKBH7-like"/>
</dbReference>
<evidence type="ECO:0000313" key="4">
    <source>
        <dbReference type="Proteomes" id="UP000605846"/>
    </source>
</evidence>
<evidence type="ECO:0000313" key="3">
    <source>
        <dbReference type="EMBL" id="KAF7730244.1"/>
    </source>
</evidence>
<reference evidence="3" key="1">
    <citation type="submission" date="2020-01" db="EMBL/GenBank/DDBJ databases">
        <title>Genome Sequencing of Three Apophysomyces-Like Fungal Strains Confirms a Novel Fungal Genus in the Mucoromycota with divergent Burkholderia-like Endosymbiotic Bacteria.</title>
        <authorList>
            <person name="Stajich J.E."/>
            <person name="Macias A.M."/>
            <person name="Carter-House D."/>
            <person name="Lovett B."/>
            <person name="Kasson L.R."/>
            <person name="Berry K."/>
            <person name="Grigoriev I."/>
            <person name="Chang Y."/>
            <person name="Spatafora J."/>
            <person name="Kasson M.T."/>
        </authorList>
    </citation>
    <scope>NUCLEOTIDE SEQUENCE</scope>
    <source>
        <strain evidence="3">NRRL A-21654</strain>
    </source>
</reference>
<dbReference type="InterPro" id="IPR027450">
    <property type="entry name" value="AlkB-like"/>
</dbReference>
<dbReference type="PANTHER" id="PTHR21052:SF0">
    <property type="entry name" value="ALPHA-KETOGLUTARATE-DEPENDENT DIOXYGENASE ALKB HOMOLOG 7, MITOCHONDRIAL"/>
    <property type="match status" value="1"/>
</dbReference>
<comment type="caution">
    <text evidence="3">The sequence shown here is derived from an EMBL/GenBank/DDBJ whole genome shotgun (WGS) entry which is preliminary data.</text>
</comment>
<name>A0A8H7ETQ5_9FUNG</name>
<accession>A0A8H7ETQ5</accession>
<dbReference type="GO" id="GO:0005759">
    <property type="term" value="C:mitochondrial matrix"/>
    <property type="evidence" value="ECO:0007669"/>
    <property type="project" value="TreeGrafter"/>
</dbReference>
<dbReference type="AlphaFoldDB" id="A0A8H7ETQ5"/>
<protein>
    <recommendedName>
        <fullName evidence="2">Fe2OG dioxygenase domain-containing protein</fullName>
    </recommendedName>
</protein>
<dbReference type="Gene3D" id="2.60.120.590">
    <property type="entry name" value="Alpha-ketoglutarate-dependent dioxygenase AlkB-like"/>
    <property type="match status" value="1"/>
</dbReference>
<dbReference type="InterPro" id="IPR005123">
    <property type="entry name" value="Oxoglu/Fe-dep_dioxygenase_dom"/>
</dbReference>
<keyword evidence="4" id="KW-1185">Reference proteome</keyword>
<dbReference type="GO" id="GO:0006631">
    <property type="term" value="P:fatty acid metabolic process"/>
    <property type="evidence" value="ECO:0007669"/>
    <property type="project" value="TreeGrafter"/>
</dbReference>
<dbReference type="OrthoDB" id="412814at2759"/>
<dbReference type="GO" id="GO:0006974">
    <property type="term" value="P:DNA damage response"/>
    <property type="evidence" value="ECO:0007669"/>
    <property type="project" value="InterPro"/>
</dbReference>
<dbReference type="SUPFAM" id="SSF51197">
    <property type="entry name" value="Clavaminate synthase-like"/>
    <property type="match status" value="1"/>
</dbReference>
<evidence type="ECO:0000259" key="2">
    <source>
        <dbReference type="PROSITE" id="PS51471"/>
    </source>
</evidence>
<feature type="region of interest" description="Disordered" evidence="1">
    <location>
        <begin position="1"/>
        <end position="21"/>
    </location>
</feature>
<evidence type="ECO:0000256" key="1">
    <source>
        <dbReference type="SAM" id="MobiDB-lite"/>
    </source>
</evidence>
<dbReference type="PROSITE" id="PS51471">
    <property type="entry name" value="FE2OG_OXY"/>
    <property type="match status" value="1"/>
</dbReference>
<dbReference type="PANTHER" id="PTHR21052">
    <property type="entry name" value="SPERMATOGENESIS ASSOCIATED 11-RELATED"/>
    <property type="match status" value="1"/>
</dbReference>
<sequence length="241" mass="27170">MIDWEELFGEDGGEEEEEEEEEKHCPIVDFPTVPGLRLVRQALSHEQQMLTFQAILDYGHFSSQSNQSMCFGELPPHLNQLAHFIHKTYPDLLPSHLTKRQPLFDQAILNLYEKGQGIRSHVDLARFEDGILIVSFLSSCVMTMRPVNPTEGEPLGILLRPGDILALSGPARYDWEHGIEEQMHDTIDGEWIERNVRVSVTLRKLRAETSEPTMSGNGQVCSSRTCAPAQAFMTTSHSVSP</sequence>
<dbReference type="Pfam" id="PF13532">
    <property type="entry name" value="2OG-FeII_Oxy_2"/>
    <property type="match status" value="1"/>
</dbReference>
<gene>
    <name evidence="3" type="ORF">EC973_002487</name>
</gene>